<name>A0A377ZXQ5_KLEPO</name>
<protein>
    <submittedName>
        <fullName evidence="1">AraC family transcriptional regulator</fullName>
    </submittedName>
</protein>
<organism evidence="1 2">
    <name type="scientific">Klebsiella pneumoniae subsp. ozaenae</name>
    <dbReference type="NCBI Taxonomy" id="574"/>
    <lineage>
        <taxon>Bacteria</taxon>
        <taxon>Pseudomonadati</taxon>
        <taxon>Pseudomonadota</taxon>
        <taxon>Gammaproteobacteria</taxon>
        <taxon>Enterobacterales</taxon>
        <taxon>Enterobacteriaceae</taxon>
        <taxon>Klebsiella/Raoultella group</taxon>
        <taxon>Klebsiella</taxon>
        <taxon>Klebsiella pneumoniae complex</taxon>
    </lineage>
</organism>
<dbReference type="AlphaFoldDB" id="A0A377ZXQ5"/>
<sequence>MIEDLPDILHRLIGQKDHLQVRFPEPDISVPALAFNVPFPRLEIVLEGQLNEQGLPLAASTLTTLQVLYVQAGSGRCRSGPARPLP</sequence>
<dbReference type="Proteomes" id="UP000254487">
    <property type="component" value="Unassembled WGS sequence"/>
</dbReference>
<dbReference type="EMBL" id="UGLW01000003">
    <property type="protein sequence ID" value="STU89791.1"/>
    <property type="molecule type" value="Genomic_DNA"/>
</dbReference>
<reference evidence="1 2" key="1">
    <citation type="submission" date="2018-06" db="EMBL/GenBank/DDBJ databases">
        <authorList>
            <consortium name="Pathogen Informatics"/>
            <person name="Doyle S."/>
        </authorList>
    </citation>
    <scope>NUCLEOTIDE SEQUENCE [LARGE SCALE GENOMIC DNA]</scope>
    <source>
        <strain evidence="1 2">NCTC10313</strain>
    </source>
</reference>
<accession>A0A377ZXQ5</accession>
<gene>
    <name evidence="1" type="ORF">NCTC10313_04435</name>
</gene>
<evidence type="ECO:0000313" key="1">
    <source>
        <dbReference type="EMBL" id="STU89791.1"/>
    </source>
</evidence>
<proteinExistence type="predicted"/>
<evidence type="ECO:0000313" key="2">
    <source>
        <dbReference type="Proteomes" id="UP000254487"/>
    </source>
</evidence>